<dbReference type="InterPro" id="IPR004390">
    <property type="entry name" value="SR_rcpt_FtsY"/>
</dbReference>
<reference evidence="11" key="1">
    <citation type="journal article" date="2020" name="ISME J.">
        <title>Gammaproteobacteria mediating utilization of methyl-, sulfur- and petroleum organic compounds in deep ocean hydrothermal plumes.</title>
        <authorList>
            <person name="Zhou Z."/>
            <person name="Liu Y."/>
            <person name="Pan J."/>
            <person name="Cron B.R."/>
            <person name="Toner B.M."/>
            <person name="Anantharaman K."/>
            <person name="Breier J.A."/>
            <person name="Dick G.J."/>
            <person name="Li M."/>
        </authorList>
    </citation>
    <scope>NUCLEOTIDE SEQUENCE</scope>
    <source>
        <strain evidence="11">SZUA-1515</strain>
    </source>
</reference>
<dbReference type="Proteomes" id="UP000608579">
    <property type="component" value="Unassembled WGS sequence"/>
</dbReference>
<comment type="subcellular location">
    <subcellularLocation>
        <location evidence="1">Cell membrane</location>
        <topology evidence="1">Peripheral membrane protein</topology>
        <orientation evidence="1">Cytoplasmic side</orientation>
    </subcellularLocation>
</comment>
<dbReference type="InterPro" id="IPR036225">
    <property type="entry name" value="SRP/SRP_N"/>
</dbReference>
<evidence type="ECO:0000256" key="1">
    <source>
        <dbReference type="ARBA" id="ARBA00004413"/>
    </source>
</evidence>
<keyword evidence="9" id="KW-0675">Receptor</keyword>
<dbReference type="Gene3D" id="1.20.120.140">
    <property type="entry name" value="Signal recognition particle SRP54, nucleotide-binding domain"/>
    <property type="match status" value="1"/>
</dbReference>
<dbReference type="PANTHER" id="PTHR43134:SF1">
    <property type="entry name" value="SIGNAL RECOGNITION PARTICLE RECEPTOR SUBUNIT ALPHA"/>
    <property type="match status" value="1"/>
</dbReference>
<dbReference type="InterPro" id="IPR003593">
    <property type="entry name" value="AAA+_ATPase"/>
</dbReference>
<evidence type="ECO:0000256" key="8">
    <source>
        <dbReference type="ARBA" id="ARBA00023136"/>
    </source>
</evidence>
<evidence type="ECO:0000256" key="6">
    <source>
        <dbReference type="ARBA" id="ARBA00022801"/>
    </source>
</evidence>
<evidence type="ECO:0000256" key="2">
    <source>
        <dbReference type="ARBA" id="ARBA00008531"/>
    </source>
</evidence>
<keyword evidence="8" id="KW-0472">Membrane</keyword>
<dbReference type="SUPFAM" id="SSF52540">
    <property type="entry name" value="P-loop containing nucleoside triphosphate hydrolases"/>
    <property type="match status" value="1"/>
</dbReference>
<organism evidence="11 12">
    <name type="scientific">Caldiarchaeum subterraneum</name>
    <dbReference type="NCBI Taxonomy" id="311458"/>
    <lineage>
        <taxon>Archaea</taxon>
        <taxon>Nitrososphaerota</taxon>
        <taxon>Candidatus Caldarchaeales</taxon>
        <taxon>Candidatus Caldarchaeaceae</taxon>
        <taxon>Candidatus Caldarchaeum</taxon>
    </lineage>
</organism>
<dbReference type="EMBL" id="DQVM01000014">
    <property type="protein sequence ID" value="HIQ29091.1"/>
    <property type="molecule type" value="Genomic_DNA"/>
</dbReference>
<comment type="caution">
    <text evidence="11">The sequence shown here is derived from an EMBL/GenBank/DDBJ whole genome shotgun (WGS) entry which is preliminary data.</text>
</comment>
<dbReference type="SMART" id="SM00963">
    <property type="entry name" value="SRP54_N"/>
    <property type="match status" value="1"/>
</dbReference>
<evidence type="ECO:0000256" key="9">
    <source>
        <dbReference type="ARBA" id="ARBA00023170"/>
    </source>
</evidence>
<name>A0A832ZVC8_CALS0</name>
<evidence type="ECO:0000313" key="12">
    <source>
        <dbReference type="Proteomes" id="UP000608579"/>
    </source>
</evidence>
<feature type="domain" description="SRP54-type proteins GTP-binding" evidence="10">
    <location>
        <begin position="274"/>
        <end position="287"/>
    </location>
</feature>
<dbReference type="Gene3D" id="3.40.50.300">
    <property type="entry name" value="P-loop containing nucleotide triphosphate hydrolases"/>
    <property type="match status" value="1"/>
</dbReference>
<dbReference type="PROSITE" id="PS00300">
    <property type="entry name" value="SRP54"/>
    <property type="match status" value="1"/>
</dbReference>
<dbReference type="GO" id="GO:0003924">
    <property type="term" value="F:GTPase activity"/>
    <property type="evidence" value="ECO:0007669"/>
    <property type="project" value="TreeGrafter"/>
</dbReference>
<dbReference type="NCBIfam" id="TIGR00064">
    <property type="entry name" value="ftsY"/>
    <property type="match status" value="1"/>
</dbReference>
<dbReference type="InterPro" id="IPR000897">
    <property type="entry name" value="SRP54_GTPase_dom"/>
</dbReference>
<evidence type="ECO:0000259" key="10">
    <source>
        <dbReference type="PROSITE" id="PS00300"/>
    </source>
</evidence>
<keyword evidence="3" id="KW-1003">Cell membrane</keyword>
<sequence length="302" mass="32988">MFEGLKKAFASLSEKVKTTTLSEKEIEEELDNLFYRLVENDVAVEVAEEVLKVIKDELRKVRIPRFSDAADVVDSIIKKTIDGMVMDADIKEVLKRVGENMRRGKPTVFLFVGPNGSGKTTTVVKIANYLKKHGFSSIIACADTFRAGAIEQLKQLAERHGFWVVSQHYGADPAAVAVDAIRSAEANKIPVVLVDTAGRTEVDKALLQEMNKIKRVTQPDFVIYVGDSLVGNAAAEQALKFNEYVGVDYIVLAKLDADAKGGSALSIAKITGKPLLFIGIGQEISDLSDKPKEKILHALGLN</sequence>
<dbReference type="GO" id="GO:0005737">
    <property type="term" value="C:cytoplasm"/>
    <property type="evidence" value="ECO:0007669"/>
    <property type="project" value="UniProtKB-ARBA"/>
</dbReference>
<dbReference type="Pfam" id="PF00448">
    <property type="entry name" value="SRP54"/>
    <property type="match status" value="1"/>
</dbReference>
<protein>
    <submittedName>
        <fullName evidence="11">Signal recognition particle-docking protein FtsY</fullName>
    </submittedName>
</protein>
<comment type="similarity">
    <text evidence="2">Belongs to the GTP-binding SRP family.</text>
</comment>
<dbReference type="PANTHER" id="PTHR43134">
    <property type="entry name" value="SIGNAL RECOGNITION PARTICLE RECEPTOR SUBUNIT ALPHA"/>
    <property type="match status" value="1"/>
</dbReference>
<evidence type="ECO:0000256" key="7">
    <source>
        <dbReference type="ARBA" id="ARBA00023134"/>
    </source>
</evidence>
<keyword evidence="6" id="KW-0378">Hydrolase</keyword>
<accession>A0A832ZVC8</accession>
<evidence type="ECO:0000313" key="11">
    <source>
        <dbReference type="EMBL" id="HIQ29091.1"/>
    </source>
</evidence>
<keyword evidence="4" id="KW-0963">Cytoplasm</keyword>
<dbReference type="SMART" id="SM00962">
    <property type="entry name" value="SRP54"/>
    <property type="match status" value="1"/>
</dbReference>
<dbReference type="GO" id="GO:0005047">
    <property type="term" value="F:signal recognition particle binding"/>
    <property type="evidence" value="ECO:0007669"/>
    <property type="project" value="TreeGrafter"/>
</dbReference>
<dbReference type="GO" id="GO:0005886">
    <property type="term" value="C:plasma membrane"/>
    <property type="evidence" value="ECO:0007669"/>
    <property type="project" value="UniProtKB-SubCell"/>
</dbReference>
<dbReference type="InterPro" id="IPR013822">
    <property type="entry name" value="Signal_recog_particl_SRP54_hlx"/>
</dbReference>
<gene>
    <name evidence="11" type="primary">ftsY</name>
    <name evidence="11" type="ORF">EYH45_00840</name>
</gene>
<keyword evidence="5" id="KW-0547">Nucleotide-binding</keyword>
<dbReference type="InterPro" id="IPR027417">
    <property type="entry name" value="P-loop_NTPase"/>
</dbReference>
<dbReference type="SUPFAM" id="SSF47364">
    <property type="entry name" value="Domain of the SRP/SRP receptor G-proteins"/>
    <property type="match status" value="1"/>
</dbReference>
<dbReference type="AlphaFoldDB" id="A0A832ZVC8"/>
<dbReference type="GO" id="GO:0005525">
    <property type="term" value="F:GTP binding"/>
    <property type="evidence" value="ECO:0007669"/>
    <property type="project" value="UniProtKB-KW"/>
</dbReference>
<keyword evidence="7" id="KW-0342">GTP-binding</keyword>
<evidence type="ECO:0000256" key="3">
    <source>
        <dbReference type="ARBA" id="ARBA00022475"/>
    </source>
</evidence>
<evidence type="ECO:0000256" key="5">
    <source>
        <dbReference type="ARBA" id="ARBA00022741"/>
    </source>
</evidence>
<evidence type="ECO:0000256" key="4">
    <source>
        <dbReference type="ARBA" id="ARBA00022490"/>
    </source>
</evidence>
<dbReference type="SMART" id="SM00382">
    <property type="entry name" value="AAA"/>
    <property type="match status" value="1"/>
</dbReference>
<proteinExistence type="inferred from homology"/>
<dbReference type="InterPro" id="IPR042101">
    <property type="entry name" value="SRP54_N_sf"/>
</dbReference>
<dbReference type="GO" id="GO:0006614">
    <property type="term" value="P:SRP-dependent cotranslational protein targeting to membrane"/>
    <property type="evidence" value="ECO:0007669"/>
    <property type="project" value="InterPro"/>
</dbReference>
<dbReference type="Pfam" id="PF02881">
    <property type="entry name" value="SRP54_N"/>
    <property type="match status" value="1"/>
</dbReference>